<dbReference type="RefSeq" id="WP_091274519.1">
    <property type="nucleotide sequence ID" value="NZ_FNDK01000016.1"/>
</dbReference>
<dbReference type="InterPro" id="IPR019307">
    <property type="entry name" value="RNA-bd_AU-1/RNase_E/G"/>
</dbReference>
<dbReference type="PANTHER" id="PTHR30001:SF0">
    <property type="entry name" value="RIBONUCLEASE G"/>
    <property type="match status" value="1"/>
</dbReference>
<keyword evidence="3" id="KW-0378">Hydrolase</keyword>
<organism evidence="7 8">
    <name type="scientific">Alteribacillus persepolensis</name>
    <dbReference type="NCBI Taxonomy" id="568899"/>
    <lineage>
        <taxon>Bacteria</taxon>
        <taxon>Bacillati</taxon>
        <taxon>Bacillota</taxon>
        <taxon>Bacilli</taxon>
        <taxon>Bacillales</taxon>
        <taxon>Bacillaceae</taxon>
        <taxon>Alteribacillus</taxon>
    </lineage>
</organism>
<dbReference type="InterPro" id="IPR004659">
    <property type="entry name" value="RNase_E/G"/>
</dbReference>
<evidence type="ECO:0000256" key="1">
    <source>
        <dbReference type="ARBA" id="ARBA00001946"/>
    </source>
</evidence>
<dbReference type="EMBL" id="FNDK01000016">
    <property type="protein sequence ID" value="SDH95818.1"/>
    <property type="molecule type" value="Genomic_DNA"/>
</dbReference>
<evidence type="ECO:0000313" key="8">
    <source>
        <dbReference type="Proteomes" id="UP000199163"/>
    </source>
</evidence>
<dbReference type="PROSITE" id="PS50126">
    <property type="entry name" value="S1"/>
    <property type="match status" value="1"/>
</dbReference>
<accession>A0A1G8GMY9</accession>
<dbReference type="Pfam" id="PF10150">
    <property type="entry name" value="RNase_E_G"/>
    <property type="match status" value="1"/>
</dbReference>
<dbReference type="PANTHER" id="PTHR30001">
    <property type="entry name" value="RIBONUCLEASE"/>
    <property type="match status" value="1"/>
</dbReference>
<keyword evidence="8" id="KW-1185">Reference proteome</keyword>
<dbReference type="AlphaFoldDB" id="A0A1G8GMY9"/>
<reference evidence="7 8" key="1">
    <citation type="submission" date="2016-10" db="EMBL/GenBank/DDBJ databases">
        <authorList>
            <person name="de Groot N.N."/>
        </authorList>
    </citation>
    <scope>NUCLEOTIDE SEQUENCE [LARGE SCALE GENOMIC DNA]</scope>
    <source>
        <strain evidence="7 8">DSM 21632</strain>
    </source>
</reference>
<dbReference type="Gene3D" id="3.40.1260.20">
    <property type="entry name" value="Ribonuclease E, catalytic domain"/>
    <property type="match status" value="1"/>
</dbReference>
<keyword evidence="2" id="KW-0479">Metal-binding</keyword>
<dbReference type="OrthoDB" id="9804278at2"/>
<proteinExistence type="predicted"/>
<dbReference type="SUPFAM" id="SSF50249">
    <property type="entry name" value="Nucleic acid-binding proteins"/>
    <property type="match status" value="1"/>
</dbReference>
<evidence type="ECO:0000256" key="5">
    <source>
        <dbReference type="ARBA" id="ARBA00022884"/>
    </source>
</evidence>
<name>A0A1G8GMY9_9BACI</name>
<evidence type="ECO:0000256" key="4">
    <source>
        <dbReference type="ARBA" id="ARBA00022842"/>
    </source>
</evidence>
<keyword evidence="4" id="KW-0460">Magnesium</keyword>
<sequence>MYELIFNTATTEKRGAVKRNGKIIEMIVERPEEERIVGNIYKGRVTDVLPGMEAAFVDIGRKKNGYLHKKEIIGYKTLREAEEHKEKRNISEFITEGQEIVVQVAKEEFGDKGARLTENVSLPGKYTVYMPQGQYIGISKRMSSEEIREEWRKAAGSVLTNNEGIIVRTSGETCSKDTVEADIRYLREDWEKALAFSKSQRPPALIYQDAGMIERLLRDYTMDYVERIVIDHIDDVRLIKRLLRFEPKDINKVHHYTGRENVFVREGVEKELHKALQPKVWLRNGGFLMIEKTEALTVIDVNTGRFTGKQELEDTIVKTNVEAASEIAKQLRLRDISGIIVIDFIDMKQEKHKEKVVRALKEALSHDRTTTNVAGMSAFGLVEMTRKKIRRSLEDSLFSRCTVCHGSGRVLSDEASAYELERIIHEYRETEEEALVFELPRRVMGYLHQQGKVLLDDWTKNYPFKLYFIPHENVSGMYCRYIGSEKEAKRRWEDRTGT</sequence>
<dbReference type="STRING" id="568899.SAMN05192534_11654"/>
<dbReference type="Gene3D" id="2.40.50.140">
    <property type="entry name" value="Nucleic acid-binding proteins"/>
    <property type="match status" value="1"/>
</dbReference>
<dbReference type="GO" id="GO:0005737">
    <property type="term" value="C:cytoplasm"/>
    <property type="evidence" value="ECO:0007669"/>
    <property type="project" value="TreeGrafter"/>
</dbReference>
<evidence type="ECO:0000256" key="2">
    <source>
        <dbReference type="ARBA" id="ARBA00022723"/>
    </source>
</evidence>
<comment type="cofactor">
    <cofactor evidence="1">
        <name>Mg(2+)</name>
        <dbReference type="ChEBI" id="CHEBI:18420"/>
    </cofactor>
</comment>
<dbReference type="GO" id="GO:0006364">
    <property type="term" value="P:rRNA processing"/>
    <property type="evidence" value="ECO:0007669"/>
    <property type="project" value="TreeGrafter"/>
</dbReference>
<dbReference type="GO" id="GO:0016787">
    <property type="term" value="F:hydrolase activity"/>
    <property type="evidence" value="ECO:0007669"/>
    <property type="project" value="UniProtKB-KW"/>
</dbReference>
<dbReference type="NCBIfam" id="TIGR00757">
    <property type="entry name" value="RNaseEG"/>
    <property type="match status" value="1"/>
</dbReference>
<dbReference type="SMART" id="SM00316">
    <property type="entry name" value="S1"/>
    <property type="match status" value="1"/>
</dbReference>
<feature type="domain" description="S1 motif" evidence="6">
    <location>
        <begin position="38"/>
        <end position="119"/>
    </location>
</feature>
<evidence type="ECO:0000313" key="7">
    <source>
        <dbReference type="EMBL" id="SDH95818.1"/>
    </source>
</evidence>
<keyword evidence="5" id="KW-0694">RNA-binding</keyword>
<dbReference type="Proteomes" id="UP000199163">
    <property type="component" value="Unassembled WGS sequence"/>
</dbReference>
<dbReference type="Pfam" id="PF00575">
    <property type="entry name" value="S1"/>
    <property type="match status" value="1"/>
</dbReference>
<evidence type="ECO:0000259" key="6">
    <source>
        <dbReference type="PROSITE" id="PS50126"/>
    </source>
</evidence>
<dbReference type="InterPro" id="IPR012340">
    <property type="entry name" value="NA-bd_OB-fold"/>
</dbReference>
<dbReference type="GO" id="GO:0046872">
    <property type="term" value="F:metal ion binding"/>
    <property type="evidence" value="ECO:0007669"/>
    <property type="project" value="UniProtKB-KW"/>
</dbReference>
<evidence type="ECO:0000256" key="3">
    <source>
        <dbReference type="ARBA" id="ARBA00022801"/>
    </source>
</evidence>
<dbReference type="InterPro" id="IPR003029">
    <property type="entry name" value="S1_domain"/>
</dbReference>
<gene>
    <name evidence="7" type="ORF">SAMN05192534_11654</name>
</gene>
<dbReference type="CDD" id="cd04453">
    <property type="entry name" value="S1_RNase_E"/>
    <property type="match status" value="1"/>
</dbReference>
<dbReference type="GO" id="GO:0004540">
    <property type="term" value="F:RNA nuclease activity"/>
    <property type="evidence" value="ECO:0007669"/>
    <property type="project" value="InterPro"/>
</dbReference>
<protein>
    <submittedName>
        <fullName evidence="7">RNAse G</fullName>
    </submittedName>
</protein>
<dbReference type="GO" id="GO:0003723">
    <property type="term" value="F:RNA binding"/>
    <property type="evidence" value="ECO:0007669"/>
    <property type="project" value="UniProtKB-KW"/>
</dbReference>